<sequence length="80" mass="8836">MYKATWYAVGFLRAEVGASTTTLTACVWTPECAVLESLSSREDHREVFSRLMDGCEQLQLSLAPCTERPPVCASSHTCVH</sequence>
<accession>A0ABD2WUP1</accession>
<organism evidence="1 2">
    <name type="scientific">Trichogramma kaykai</name>
    <dbReference type="NCBI Taxonomy" id="54128"/>
    <lineage>
        <taxon>Eukaryota</taxon>
        <taxon>Metazoa</taxon>
        <taxon>Ecdysozoa</taxon>
        <taxon>Arthropoda</taxon>
        <taxon>Hexapoda</taxon>
        <taxon>Insecta</taxon>
        <taxon>Pterygota</taxon>
        <taxon>Neoptera</taxon>
        <taxon>Endopterygota</taxon>
        <taxon>Hymenoptera</taxon>
        <taxon>Apocrita</taxon>
        <taxon>Proctotrupomorpha</taxon>
        <taxon>Chalcidoidea</taxon>
        <taxon>Trichogrammatidae</taxon>
        <taxon>Trichogramma</taxon>
    </lineage>
</organism>
<protein>
    <recommendedName>
        <fullName evidence="3">Secreted protein</fullName>
    </recommendedName>
</protein>
<comment type="caution">
    <text evidence="1">The sequence shown here is derived from an EMBL/GenBank/DDBJ whole genome shotgun (WGS) entry which is preliminary data.</text>
</comment>
<dbReference type="AlphaFoldDB" id="A0ABD2WUP1"/>
<evidence type="ECO:0000313" key="1">
    <source>
        <dbReference type="EMBL" id="KAL3396804.1"/>
    </source>
</evidence>
<dbReference type="PROSITE" id="PS51257">
    <property type="entry name" value="PROKAR_LIPOPROTEIN"/>
    <property type="match status" value="1"/>
</dbReference>
<dbReference type="Proteomes" id="UP001627154">
    <property type="component" value="Unassembled WGS sequence"/>
</dbReference>
<evidence type="ECO:0000313" key="2">
    <source>
        <dbReference type="Proteomes" id="UP001627154"/>
    </source>
</evidence>
<dbReference type="EMBL" id="JBJJXI010000069">
    <property type="protein sequence ID" value="KAL3396804.1"/>
    <property type="molecule type" value="Genomic_DNA"/>
</dbReference>
<keyword evidence="2" id="KW-1185">Reference proteome</keyword>
<name>A0ABD2WUP1_9HYME</name>
<evidence type="ECO:0008006" key="3">
    <source>
        <dbReference type="Google" id="ProtNLM"/>
    </source>
</evidence>
<reference evidence="1 2" key="1">
    <citation type="journal article" date="2024" name="bioRxiv">
        <title>A reference genome for Trichogramma kaykai: A tiny desert-dwelling parasitoid wasp with competing sex-ratio distorters.</title>
        <authorList>
            <person name="Culotta J."/>
            <person name="Lindsey A.R."/>
        </authorList>
    </citation>
    <scope>NUCLEOTIDE SEQUENCE [LARGE SCALE GENOMIC DNA]</scope>
    <source>
        <strain evidence="1 2">KSX58</strain>
    </source>
</reference>
<gene>
    <name evidence="1" type="ORF">TKK_009383</name>
</gene>
<proteinExistence type="predicted"/>